<name>A0A0E9U126_ANGAN</name>
<protein>
    <submittedName>
        <fullName evidence="1">Uncharacterized protein</fullName>
    </submittedName>
</protein>
<organism evidence="1">
    <name type="scientific">Anguilla anguilla</name>
    <name type="common">European freshwater eel</name>
    <name type="synonym">Muraena anguilla</name>
    <dbReference type="NCBI Taxonomy" id="7936"/>
    <lineage>
        <taxon>Eukaryota</taxon>
        <taxon>Metazoa</taxon>
        <taxon>Chordata</taxon>
        <taxon>Craniata</taxon>
        <taxon>Vertebrata</taxon>
        <taxon>Euteleostomi</taxon>
        <taxon>Actinopterygii</taxon>
        <taxon>Neopterygii</taxon>
        <taxon>Teleostei</taxon>
        <taxon>Anguilliformes</taxon>
        <taxon>Anguillidae</taxon>
        <taxon>Anguilla</taxon>
    </lineage>
</organism>
<dbReference type="EMBL" id="GBXM01049145">
    <property type="protein sequence ID" value="JAH59432.1"/>
    <property type="molecule type" value="Transcribed_RNA"/>
</dbReference>
<accession>A0A0E9U126</accession>
<evidence type="ECO:0000313" key="1">
    <source>
        <dbReference type="EMBL" id="JAH59432.1"/>
    </source>
</evidence>
<reference evidence="1" key="1">
    <citation type="submission" date="2014-11" db="EMBL/GenBank/DDBJ databases">
        <authorList>
            <person name="Amaro Gonzalez C."/>
        </authorList>
    </citation>
    <scope>NUCLEOTIDE SEQUENCE</scope>
</reference>
<reference evidence="1" key="2">
    <citation type="journal article" date="2015" name="Fish Shellfish Immunol.">
        <title>Early steps in the European eel (Anguilla anguilla)-Vibrio vulnificus interaction in the gills: Role of the RtxA13 toxin.</title>
        <authorList>
            <person name="Callol A."/>
            <person name="Pajuelo D."/>
            <person name="Ebbesson L."/>
            <person name="Teles M."/>
            <person name="MacKenzie S."/>
            <person name="Amaro C."/>
        </authorList>
    </citation>
    <scope>NUCLEOTIDE SEQUENCE</scope>
</reference>
<dbReference type="AlphaFoldDB" id="A0A0E9U126"/>
<sequence>MSVTCLENMIYNVYVCCC</sequence>
<proteinExistence type="predicted"/>